<evidence type="ECO:0000256" key="29">
    <source>
        <dbReference type="ARBA" id="ARBA00080362"/>
    </source>
</evidence>
<dbReference type="Gene3D" id="1.20.930.40">
    <property type="entry name" value="Transferrin receptor-like, dimerisation domain"/>
    <property type="match status" value="1"/>
</dbReference>
<evidence type="ECO:0000256" key="16">
    <source>
        <dbReference type="ARBA" id="ARBA00022997"/>
    </source>
</evidence>
<dbReference type="SUPFAM" id="SSF53187">
    <property type="entry name" value="Zn-dependent exopeptidases"/>
    <property type="match status" value="1"/>
</dbReference>
<evidence type="ECO:0000259" key="34">
    <source>
        <dbReference type="Pfam" id="PF02225"/>
    </source>
</evidence>
<evidence type="ECO:0000256" key="20">
    <source>
        <dbReference type="ARBA" id="ARBA00023268"/>
    </source>
</evidence>
<evidence type="ECO:0000256" key="32">
    <source>
        <dbReference type="ARBA" id="ARBA00082320"/>
    </source>
</evidence>
<gene>
    <name evidence="38" type="primary">LOC129325967</name>
</gene>
<dbReference type="Proteomes" id="UP001190640">
    <property type="component" value="Chromosome 3"/>
</dbReference>
<feature type="transmembrane region" description="Helical" evidence="33">
    <location>
        <begin position="21"/>
        <end position="42"/>
    </location>
</feature>
<dbReference type="InterPro" id="IPR007365">
    <property type="entry name" value="TFR-like_dimer_dom"/>
</dbReference>
<dbReference type="FunFam" id="3.50.30.30:FF:000002">
    <property type="entry name" value="N-acetylated-alpha-linked acidic dipeptidase 2"/>
    <property type="match status" value="1"/>
</dbReference>
<dbReference type="FunFam" id="1.20.930.40:FF:000001">
    <property type="entry name" value="N-acetylated-alpha-linked acidic dipeptidase 2"/>
    <property type="match status" value="1"/>
</dbReference>
<evidence type="ECO:0000256" key="21">
    <source>
        <dbReference type="ARBA" id="ARBA00052003"/>
    </source>
</evidence>
<keyword evidence="17" id="KW-0482">Metalloprotease</keyword>
<evidence type="ECO:0000256" key="33">
    <source>
        <dbReference type="SAM" id="Phobius"/>
    </source>
</evidence>
<dbReference type="InterPro" id="IPR007484">
    <property type="entry name" value="Peptidase_M28"/>
</dbReference>
<keyword evidence="8" id="KW-0645">Protease</keyword>
<dbReference type="GeneID" id="129325967"/>
<evidence type="ECO:0000256" key="8">
    <source>
        <dbReference type="ARBA" id="ARBA00022670"/>
    </source>
</evidence>
<comment type="similarity">
    <text evidence="3">Belongs to the peptidase M28 family. M28B subfamily.</text>
</comment>
<evidence type="ECO:0000256" key="10">
    <source>
        <dbReference type="ARBA" id="ARBA00022723"/>
    </source>
</evidence>
<dbReference type="Pfam" id="PF02225">
    <property type="entry name" value="PA"/>
    <property type="match status" value="1"/>
</dbReference>
<dbReference type="SUPFAM" id="SSF52025">
    <property type="entry name" value="PA domain"/>
    <property type="match status" value="1"/>
</dbReference>
<name>A0AA97J2H5_EUBMA</name>
<evidence type="ECO:0000256" key="27">
    <source>
        <dbReference type="ARBA" id="ARBA00078457"/>
    </source>
</evidence>
<keyword evidence="5" id="KW-1003">Cell membrane</keyword>
<evidence type="ECO:0000256" key="6">
    <source>
        <dbReference type="ARBA" id="ARBA00022553"/>
    </source>
</evidence>
<dbReference type="AlphaFoldDB" id="A0AA97J2H5"/>
<evidence type="ECO:0000313" key="38">
    <source>
        <dbReference type="RefSeq" id="XP_054829964.1"/>
    </source>
</evidence>
<dbReference type="EC" id="3.4.17.21" evidence="24"/>
<evidence type="ECO:0000256" key="7">
    <source>
        <dbReference type="ARBA" id="ARBA00022645"/>
    </source>
</evidence>
<evidence type="ECO:0000256" key="4">
    <source>
        <dbReference type="ARBA" id="ARBA00011738"/>
    </source>
</evidence>
<keyword evidence="16" id="KW-0224">Dipeptidase</keyword>
<dbReference type="GO" id="GO:0006508">
    <property type="term" value="P:proteolysis"/>
    <property type="evidence" value="ECO:0007669"/>
    <property type="project" value="UniProtKB-KW"/>
</dbReference>
<evidence type="ECO:0000256" key="22">
    <source>
        <dbReference type="ARBA" id="ARBA00054055"/>
    </source>
</evidence>
<evidence type="ECO:0000256" key="14">
    <source>
        <dbReference type="ARBA" id="ARBA00022968"/>
    </source>
</evidence>
<keyword evidence="13" id="KW-0106">Calcium</keyword>
<keyword evidence="11" id="KW-0378">Hydrolase</keyword>
<evidence type="ECO:0000256" key="30">
    <source>
        <dbReference type="ARBA" id="ARBA00080568"/>
    </source>
</evidence>
<evidence type="ECO:0000256" key="31">
    <source>
        <dbReference type="ARBA" id="ARBA00082075"/>
    </source>
</evidence>
<evidence type="ECO:0000256" key="23">
    <source>
        <dbReference type="ARBA" id="ARBA00056370"/>
    </source>
</evidence>
<comment type="subunit">
    <text evidence="4">Homodimer.</text>
</comment>
<comment type="function">
    <text evidence="22">Also exhibits a dipeptidyl-peptidase IV type activity. In vitro, cleaves Gly-Pro-AMC.</text>
</comment>
<accession>A0AA97J2H5</accession>
<keyword evidence="19" id="KW-0325">Glycoprotein</keyword>
<dbReference type="InterPro" id="IPR046450">
    <property type="entry name" value="PA_dom_sf"/>
</dbReference>
<dbReference type="CDD" id="cd02121">
    <property type="entry name" value="PA_GCPII_like"/>
    <property type="match status" value="1"/>
</dbReference>
<keyword evidence="15 33" id="KW-1133">Transmembrane helix</keyword>
<dbReference type="InterPro" id="IPR036757">
    <property type="entry name" value="TFR-like_dimer_dom_sf"/>
</dbReference>
<evidence type="ECO:0000256" key="17">
    <source>
        <dbReference type="ARBA" id="ARBA00023049"/>
    </source>
</evidence>
<evidence type="ECO:0000256" key="9">
    <source>
        <dbReference type="ARBA" id="ARBA00022692"/>
    </source>
</evidence>
<keyword evidence="6" id="KW-0597">Phosphoprotein</keyword>
<dbReference type="CDD" id="cd08022">
    <property type="entry name" value="M28_PSMA_like"/>
    <property type="match status" value="1"/>
</dbReference>
<evidence type="ECO:0000256" key="25">
    <source>
        <dbReference type="ARBA" id="ARBA00070473"/>
    </source>
</evidence>
<evidence type="ECO:0000256" key="12">
    <source>
        <dbReference type="ARBA" id="ARBA00022833"/>
    </source>
</evidence>
<evidence type="ECO:0000256" key="1">
    <source>
        <dbReference type="ARBA" id="ARBA00001947"/>
    </source>
</evidence>
<dbReference type="Gene3D" id="3.50.30.30">
    <property type="match status" value="1"/>
</dbReference>
<proteinExistence type="inferred from homology"/>
<feature type="domain" description="Transferrin receptor-like dimerisation" evidence="35">
    <location>
        <begin position="625"/>
        <end position="744"/>
    </location>
</feature>
<evidence type="ECO:0000256" key="11">
    <source>
        <dbReference type="ARBA" id="ARBA00022801"/>
    </source>
</evidence>
<keyword evidence="7" id="KW-0121">Carboxypeptidase</keyword>
<dbReference type="PANTHER" id="PTHR10404:SF36">
    <property type="entry name" value="GLUTAMATE CARBOXYPEPTIDASE 2"/>
    <property type="match status" value="1"/>
</dbReference>
<keyword evidence="18 33" id="KW-0472">Membrane</keyword>
<dbReference type="PANTHER" id="PTHR10404">
    <property type="entry name" value="N-ACETYLATED-ALPHA-LINKED ACIDIC DIPEPTIDASE"/>
    <property type="match status" value="1"/>
</dbReference>
<dbReference type="RefSeq" id="XP_054829964.1">
    <property type="nucleotide sequence ID" value="XM_054973989.1"/>
</dbReference>
<evidence type="ECO:0000256" key="19">
    <source>
        <dbReference type="ARBA" id="ARBA00023180"/>
    </source>
</evidence>
<comment type="catalytic activity">
    <reaction evidence="21">
        <text>Release of an unsubstituted, C-terminal glutamyl residue, typically from Ac-Asp-Glu or folylpoly-gamma-glutamates.</text>
        <dbReference type="EC" id="3.4.17.21"/>
    </reaction>
</comment>
<dbReference type="GO" id="GO:0004181">
    <property type="term" value="F:metallocarboxypeptidase activity"/>
    <property type="evidence" value="ECO:0007669"/>
    <property type="project" value="UniProtKB-EC"/>
</dbReference>
<dbReference type="FunFam" id="3.40.630.10:FF:000009">
    <property type="entry name" value="N-acetylated-alpha-linked acidic dipeptidase 2"/>
    <property type="match status" value="1"/>
</dbReference>
<dbReference type="GO" id="GO:0046872">
    <property type="term" value="F:metal ion binding"/>
    <property type="evidence" value="ECO:0007669"/>
    <property type="project" value="UniProtKB-KW"/>
</dbReference>
<keyword evidence="20" id="KW-0511">Multifunctional enzyme</keyword>
<evidence type="ECO:0000256" key="3">
    <source>
        <dbReference type="ARBA" id="ARBA00005634"/>
    </source>
</evidence>
<dbReference type="SUPFAM" id="SSF47672">
    <property type="entry name" value="Transferrin receptor-like dimerisation domain"/>
    <property type="match status" value="1"/>
</dbReference>
<comment type="subcellular location">
    <subcellularLocation>
        <location evidence="2">Cell membrane</location>
        <topology evidence="2">Single-pass type II membrane protein</topology>
    </subcellularLocation>
</comment>
<keyword evidence="12" id="KW-0862">Zinc</keyword>
<evidence type="ECO:0000259" key="35">
    <source>
        <dbReference type="Pfam" id="PF04253"/>
    </source>
</evidence>
<evidence type="ECO:0000256" key="5">
    <source>
        <dbReference type="ARBA" id="ARBA00022475"/>
    </source>
</evidence>
<evidence type="ECO:0000313" key="37">
    <source>
        <dbReference type="Proteomes" id="UP001190640"/>
    </source>
</evidence>
<comment type="cofactor">
    <cofactor evidence="1">
        <name>Zn(2+)</name>
        <dbReference type="ChEBI" id="CHEBI:29105"/>
    </cofactor>
</comment>
<keyword evidence="37" id="KW-1185">Reference proteome</keyword>
<comment type="function">
    <text evidence="23">Has both folate hydrolase and N-acetylated-alpha-linked-acidic dipeptidase (NAALADase) activity. Has a preference for tri-alpha-glutamate peptides. In the intestine, required for the uptake of folate. In the brain, modulates excitatory neurotransmission through the hydrolysis of the neuropeptide, N-aceylaspartylglutamate (NAAG), thereby releasing glutamate.</text>
</comment>
<dbReference type="Pfam" id="PF04253">
    <property type="entry name" value="TFR_dimer"/>
    <property type="match status" value="1"/>
</dbReference>
<keyword evidence="9 33" id="KW-0812">Transmembrane</keyword>
<evidence type="ECO:0000256" key="15">
    <source>
        <dbReference type="ARBA" id="ARBA00022989"/>
    </source>
</evidence>
<dbReference type="InterPro" id="IPR003137">
    <property type="entry name" value="PA_domain"/>
</dbReference>
<feature type="domain" description="PA" evidence="34">
    <location>
        <begin position="172"/>
        <end position="260"/>
    </location>
</feature>
<dbReference type="GO" id="GO:0005886">
    <property type="term" value="C:plasma membrane"/>
    <property type="evidence" value="ECO:0007669"/>
    <property type="project" value="UniProtKB-SubCell"/>
</dbReference>
<dbReference type="Gene3D" id="3.40.630.10">
    <property type="entry name" value="Zn peptidases"/>
    <property type="match status" value="1"/>
</dbReference>
<keyword evidence="10" id="KW-0479">Metal-binding</keyword>
<protein>
    <recommendedName>
        <fullName evidence="25">Glutamate carboxypeptidase 2</fullName>
        <ecNumber evidence="24">3.4.17.21</ecNumber>
    </recommendedName>
    <alternativeName>
        <fullName evidence="28">Folate hydrolase 1</fullName>
    </alternativeName>
    <alternativeName>
        <fullName evidence="31">Folylpoly-gamma-glutamate carboxypeptidase</fullName>
    </alternativeName>
    <alternativeName>
        <fullName evidence="32">Glutamate carboxypeptidase II</fullName>
    </alternativeName>
    <alternativeName>
        <fullName evidence="29">Membrane glutamate carboxypeptidase</fullName>
    </alternativeName>
    <alternativeName>
        <fullName evidence="30">N-acetylated-alpha-linked acidic dipeptidase I</fullName>
    </alternativeName>
    <alternativeName>
        <fullName evidence="26">Prostate-specific membrane antigen homolog</fullName>
    </alternativeName>
    <alternativeName>
        <fullName evidence="27">Pteroylpoly-gamma-glutamate carboxypeptidase</fullName>
    </alternativeName>
</protein>
<evidence type="ECO:0000256" key="26">
    <source>
        <dbReference type="ARBA" id="ARBA00075140"/>
    </source>
</evidence>
<evidence type="ECO:0000256" key="2">
    <source>
        <dbReference type="ARBA" id="ARBA00004401"/>
    </source>
</evidence>
<evidence type="ECO:0000256" key="28">
    <source>
        <dbReference type="ARBA" id="ARBA00079527"/>
    </source>
</evidence>
<dbReference type="GO" id="GO:0016805">
    <property type="term" value="F:dipeptidase activity"/>
    <property type="evidence" value="ECO:0007669"/>
    <property type="project" value="UniProtKB-KW"/>
</dbReference>
<dbReference type="Pfam" id="PF04389">
    <property type="entry name" value="Peptidase_M28"/>
    <property type="match status" value="1"/>
</dbReference>
<dbReference type="InterPro" id="IPR039373">
    <property type="entry name" value="Peptidase_M28B"/>
</dbReference>
<organism evidence="37 38">
    <name type="scientific">Eublepharis macularius</name>
    <name type="common">Leopard gecko</name>
    <name type="synonym">Cyrtodactylus macularius</name>
    <dbReference type="NCBI Taxonomy" id="481883"/>
    <lineage>
        <taxon>Eukaryota</taxon>
        <taxon>Metazoa</taxon>
        <taxon>Chordata</taxon>
        <taxon>Craniata</taxon>
        <taxon>Vertebrata</taxon>
        <taxon>Euteleostomi</taxon>
        <taxon>Lepidosauria</taxon>
        <taxon>Squamata</taxon>
        <taxon>Bifurcata</taxon>
        <taxon>Gekkota</taxon>
        <taxon>Eublepharidae</taxon>
        <taxon>Eublepharinae</taxon>
        <taxon>Eublepharis</taxon>
    </lineage>
</organism>
<evidence type="ECO:0000256" key="13">
    <source>
        <dbReference type="ARBA" id="ARBA00022837"/>
    </source>
</evidence>
<evidence type="ECO:0000256" key="24">
    <source>
        <dbReference type="ARBA" id="ARBA00066561"/>
    </source>
</evidence>
<reference evidence="38" key="1">
    <citation type="submission" date="2025-08" db="UniProtKB">
        <authorList>
            <consortium name="RefSeq"/>
        </authorList>
    </citation>
    <scope>IDENTIFICATION</scope>
    <source>
        <tissue evidence="38">Blood</tissue>
    </source>
</reference>
<sequence length="748" mass="83863">MWTSLQTVTEPSSPRGARRRFWVLIVGAAAGIFLLGFFIGWVSKPTDPLPATGSNKKMKKTFLTEMKAENIQQFLHNFTRRPHLAGTEENLRLAEQIQAQWKEFGLDSVHLDPYDVLLSYPNETDPNYVSIVDEQGHEVFNTSLFEPPPPGYEDIGDVVPPYSAFSAQGVIEGDLVYVNYGRIEDFFKLEREMGINCSGKIVIARYGKIFRGNKVKNSKMAGAKGVILYSDPADSCAPGVKPYPDGWNLPGGGAQRGNVLNLNGAGDPLTPGYPAKEYAYRYDEAEAVGLLKIPVHPIGYHDAEKLLKQMGGAAPPDDSWKGNLSVPYNVGPGFVEGSSKRKVKMHVHSLNKVMRIYNVIGTLRGAIETDRYVILGGHRDSWVFGGIDPQSGAAVVHEVVRSFGNLKRKGWRPRRTIIFASWDAEEFGLLGSTEWAEQNVKLLQERAVAYINADSSVEGNYTLRVDCTPLMYSLVYNLTKEIPSPDEGFEGRSLYESWLKKNPWKNVPWINKLGSGNDFEVFFQRLGIASGRARYTKNWKVDKFSSYPVYHSVYETYEIVKQFYDPTFKNHQAVAQVRGGLVFELADSLVLPFNCQDYAEALKSYARVIYNMTQKHPTELAAYSVSLEPLLSAVKNFSEAANDFHRRLQLLDTRNPLAVRSCNDQLMFLERAFIDPLGLPGTPFYRHVIFAPNRHNKYAGVSFPGIYDALFDIGSRADQREAWREVKRQISIAAYTVQAAAGTLREPA</sequence>
<evidence type="ECO:0000256" key="18">
    <source>
        <dbReference type="ARBA" id="ARBA00023136"/>
    </source>
</evidence>
<keyword evidence="14" id="KW-0735">Signal-anchor</keyword>
<feature type="domain" description="Peptidase M28" evidence="36">
    <location>
        <begin position="358"/>
        <end position="470"/>
    </location>
</feature>
<evidence type="ECO:0000259" key="36">
    <source>
        <dbReference type="Pfam" id="PF04389"/>
    </source>
</evidence>